<reference evidence="1 2" key="1">
    <citation type="journal article" date="2019" name="Nat. Microbiol.">
        <title>Mediterranean grassland soil C-N compound turnover is dependent on rainfall and depth, and is mediated by genomically divergent microorganisms.</title>
        <authorList>
            <person name="Diamond S."/>
            <person name="Andeer P.F."/>
            <person name="Li Z."/>
            <person name="Crits-Christoph A."/>
            <person name="Burstein D."/>
            <person name="Anantharaman K."/>
            <person name="Lane K.R."/>
            <person name="Thomas B.C."/>
            <person name="Pan C."/>
            <person name="Northen T.R."/>
            <person name="Banfield J.F."/>
        </authorList>
    </citation>
    <scope>NUCLEOTIDE SEQUENCE [LARGE SCALE GENOMIC DNA]</scope>
    <source>
        <strain evidence="1">NP_4</strain>
    </source>
</reference>
<accession>A0A537KZV0</accession>
<proteinExistence type="predicted"/>
<dbReference type="Gene3D" id="2.60.40.10">
    <property type="entry name" value="Immunoglobulins"/>
    <property type="match status" value="1"/>
</dbReference>
<evidence type="ECO:0008006" key="3">
    <source>
        <dbReference type="Google" id="ProtNLM"/>
    </source>
</evidence>
<dbReference type="EMBL" id="VBAL01000110">
    <property type="protein sequence ID" value="TMJ01017.1"/>
    <property type="molecule type" value="Genomic_DNA"/>
</dbReference>
<protein>
    <recommendedName>
        <fullName evidence="3">Molecular chaperone</fullName>
    </recommendedName>
</protein>
<comment type="caution">
    <text evidence="1">The sequence shown here is derived from an EMBL/GenBank/DDBJ whole genome shotgun (WGS) entry which is preliminary data.</text>
</comment>
<dbReference type="AlphaFoldDB" id="A0A537KZV0"/>
<evidence type="ECO:0000313" key="1">
    <source>
        <dbReference type="EMBL" id="TMJ01017.1"/>
    </source>
</evidence>
<name>A0A537KZV0_9BACT</name>
<dbReference type="Proteomes" id="UP000319353">
    <property type="component" value="Unassembled WGS sequence"/>
</dbReference>
<evidence type="ECO:0000313" key="2">
    <source>
        <dbReference type="Proteomes" id="UP000319353"/>
    </source>
</evidence>
<sequence>MMWGRPVRGSCVTKAAVLAAAFLLFALGAPLVAQPLHYGISPAEIELVPPPGGTASGILVVYNQSERRIRFTVSLEDIFIRPSGTMDVLAPGSVPWSAVALSKVTPAQFDLDPSRTMRVRITVTVPADARGGRYAVIVVSPTPVLQTSVVGGTVSVIVPKLAAKLLVPVHGTEDVHGDIVSMVAAPLPGGKGADVKVVFKNTGNVHVRTTGYLLVLDPAGQQVSKIALPDTLVLPSSMREFKATWAAAVLSPGSYTLRAVVDYGGAALVAGEIAFTARKP</sequence>
<dbReference type="InterPro" id="IPR013783">
    <property type="entry name" value="Ig-like_fold"/>
</dbReference>
<organism evidence="1 2">
    <name type="scientific">Candidatus Segetimicrobium genomatis</name>
    <dbReference type="NCBI Taxonomy" id="2569760"/>
    <lineage>
        <taxon>Bacteria</taxon>
        <taxon>Bacillati</taxon>
        <taxon>Candidatus Sysuimicrobiota</taxon>
        <taxon>Candidatus Sysuimicrobiia</taxon>
        <taxon>Candidatus Sysuimicrobiales</taxon>
        <taxon>Candidatus Segetimicrobiaceae</taxon>
        <taxon>Candidatus Segetimicrobium</taxon>
    </lineage>
</organism>
<gene>
    <name evidence="1" type="ORF">E6H01_08400</name>
</gene>